<comment type="similarity">
    <text evidence="1">Belongs to the transferase hexapeptide repeat family.</text>
</comment>
<proteinExistence type="inferred from homology"/>
<dbReference type="Pfam" id="PF17836">
    <property type="entry name" value="PglD_N"/>
    <property type="match status" value="1"/>
</dbReference>
<dbReference type="EMBL" id="JACOGG010000014">
    <property type="protein sequence ID" value="MBC3936355.1"/>
    <property type="molecule type" value="Genomic_DNA"/>
</dbReference>
<dbReference type="Gene3D" id="2.160.10.10">
    <property type="entry name" value="Hexapeptide repeat proteins"/>
    <property type="match status" value="1"/>
</dbReference>
<evidence type="ECO:0000256" key="1">
    <source>
        <dbReference type="ARBA" id="ARBA00007274"/>
    </source>
</evidence>
<accession>A0A923I4R9</accession>
<feature type="active site" description="Proton acceptor" evidence="2">
    <location>
        <position position="141"/>
    </location>
</feature>
<dbReference type="Proteomes" id="UP000612361">
    <property type="component" value="Unassembled WGS sequence"/>
</dbReference>
<sequence>MKALPVIIVGAGGHAVVVADALLASGRSVIGFVDQDVQMHGSSLCGLPVLGGDEHLSQVSSAEVMLVNGIGSTGDTCIRMRVQQRLQDLGWQFSGVIHPSAIISNFAGLSPDVQVLARSVIQSNALIEAGCIVNTGAIVEHDVAIGSWSHVAPGAVICGGVRFGSFSHIGAGAVVMQGIQMGPRTLVGAGAVVVRHFEGHGTLVGVPARKVGN</sequence>
<feature type="site" description="Increases basicity of active site His" evidence="2">
    <location>
        <position position="142"/>
    </location>
</feature>
<feature type="domain" description="PglD N-terminal" evidence="4">
    <location>
        <begin position="6"/>
        <end position="85"/>
    </location>
</feature>
<dbReference type="Gene3D" id="3.40.50.20">
    <property type="match status" value="1"/>
</dbReference>
<evidence type="ECO:0000259" key="4">
    <source>
        <dbReference type="Pfam" id="PF17836"/>
    </source>
</evidence>
<dbReference type="InterPro" id="IPR020019">
    <property type="entry name" value="AcTrfase_PglD-like"/>
</dbReference>
<dbReference type="InterPro" id="IPR011004">
    <property type="entry name" value="Trimer_LpxA-like_sf"/>
</dbReference>
<dbReference type="InterPro" id="IPR041561">
    <property type="entry name" value="PglD_N"/>
</dbReference>
<dbReference type="InterPro" id="IPR050179">
    <property type="entry name" value="Trans_hexapeptide_repeat"/>
</dbReference>
<name>A0A923I4R9_9BURK</name>
<evidence type="ECO:0000313" key="6">
    <source>
        <dbReference type="Proteomes" id="UP000612361"/>
    </source>
</evidence>
<reference evidence="5" key="1">
    <citation type="submission" date="2020-08" db="EMBL/GenBank/DDBJ databases">
        <title>Novel species isolated from subtropical streams in China.</title>
        <authorList>
            <person name="Lu H."/>
        </authorList>
    </citation>
    <scope>NUCLEOTIDE SEQUENCE</scope>
    <source>
        <strain evidence="5">CY7W</strain>
    </source>
</reference>
<dbReference type="RefSeq" id="WP_186881912.1">
    <property type="nucleotide sequence ID" value="NZ_JACOGG010000014.1"/>
</dbReference>
<comment type="caution">
    <text evidence="5">The sequence shown here is derived from an EMBL/GenBank/DDBJ whole genome shotgun (WGS) entry which is preliminary data.</text>
</comment>
<evidence type="ECO:0000313" key="5">
    <source>
        <dbReference type="EMBL" id="MBC3936355.1"/>
    </source>
</evidence>
<organism evidence="5 6">
    <name type="scientific">Undibacterium rugosum</name>
    <dbReference type="NCBI Taxonomy" id="2762291"/>
    <lineage>
        <taxon>Bacteria</taxon>
        <taxon>Pseudomonadati</taxon>
        <taxon>Pseudomonadota</taxon>
        <taxon>Betaproteobacteria</taxon>
        <taxon>Burkholderiales</taxon>
        <taxon>Oxalobacteraceae</taxon>
        <taxon>Undibacterium</taxon>
    </lineage>
</organism>
<feature type="binding site" evidence="3">
    <location>
        <position position="150"/>
    </location>
    <ligand>
        <name>acetyl-CoA</name>
        <dbReference type="ChEBI" id="CHEBI:57288"/>
    </ligand>
</feature>
<feature type="binding site" evidence="3">
    <location>
        <position position="74"/>
    </location>
    <ligand>
        <name>substrate</name>
    </ligand>
</feature>
<gene>
    <name evidence="5" type="ORF">H8K47_13365</name>
</gene>
<dbReference type="SUPFAM" id="SSF51161">
    <property type="entry name" value="Trimeric LpxA-like enzymes"/>
    <property type="match status" value="1"/>
</dbReference>
<dbReference type="PANTHER" id="PTHR43300">
    <property type="entry name" value="ACETYLTRANSFERASE"/>
    <property type="match status" value="1"/>
</dbReference>
<dbReference type="CDD" id="cd03360">
    <property type="entry name" value="LbH_AT_putative"/>
    <property type="match status" value="1"/>
</dbReference>
<dbReference type="AlphaFoldDB" id="A0A923I4R9"/>
<protein>
    <submittedName>
        <fullName evidence="5">Acetyltransferase</fullName>
    </submittedName>
</protein>
<keyword evidence="6" id="KW-1185">Reference proteome</keyword>
<dbReference type="PANTHER" id="PTHR43300:SF7">
    <property type="entry name" value="UDP-N-ACETYLBACILLOSAMINE N-ACETYLTRANSFERASE"/>
    <property type="match status" value="1"/>
</dbReference>
<evidence type="ECO:0000256" key="3">
    <source>
        <dbReference type="PIRSR" id="PIRSR620019-2"/>
    </source>
</evidence>
<evidence type="ECO:0000256" key="2">
    <source>
        <dbReference type="PIRSR" id="PIRSR620019-1"/>
    </source>
</evidence>
<dbReference type="NCBIfam" id="TIGR03570">
    <property type="entry name" value="NeuD_NnaD"/>
    <property type="match status" value="1"/>
</dbReference>